<dbReference type="EMBL" id="BK032684">
    <property type="protein sequence ID" value="DAF55016.1"/>
    <property type="molecule type" value="Genomic_DNA"/>
</dbReference>
<accession>A0A8S5SVR9</accession>
<protein>
    <submittedName>
        <fullName evidence="1">Zinc-ribbon domain protein</fullName>
    </submittedName>
</protein>
<name>A0A8S5SVR9_9CAUD</name>
<sequence>MTENKAIERIKYRMHTVEQVAGKGGMEDLEMAIKALEEVQQYRALETRLAEMFGGALCLEIVIDELERQLKEPDNPHPINAKILTYEDAAAWDAYHAIGTPEECRAAVEKHQRAKNLIFDKSLMVLSCPTCGHYAQEVVDGDGSTRGNIPKYCSRCGQRLDWGTSDETG</sequence>
<organism evidence="1">
    <name type="scientific">Siphoviridae sp. ctXzK3</name>
    <dbReference type="NCBI Taxonomy" id="2827889"/>
    <lineage>
        <taxon>Viruses</taxon>
        <taxon>Duplodnaviria</taxon>
        <taxon>Heunggongvirae</taxon>
        <taxon>Uroviricota</taxon>
        <taxon>Caudoviricetes</taxon>
    </lineage>
</organism>
<reference evidence="1" key="1">
    <citation type="journal article" date="2021" name="Proc. Natl. Acad. Sci. U.S.A.">
        <title>A Catalog of Tens of Thousands of Viruses from Human Metagenomes Reveals Hidden Associations with Chronic Diseases.</title>
        <authorList>
            <person name="Tisza M.J."/>
            <person name="Buck C.B."/>
        </authorList>
    </citation>
    <scope>NUCLEOTIDE SEQUENCE</scope>
    <source>
        <strain evidence="1">CtXzK3</strain>
    </source>
</reference>
<proteinExistence type="predicted"/>
<evidence type="ECO:0000313" key="1">
    <source>
        <dbReference type="EMBL" id="DAF55016.1"/>
    </source>
</evidence>